<gene>
    <name evidence="3" type="ORF">GA0070623_2654</name>
</gene>
<protein>
    <submittedName>
        <fullName evidence="3">Predicted dehydrogenase</fullName>
    </submittedName>
</protein>
<dbReference type="InterPro" id="IPR050463">
    <property type="entry name" value="Gfo/Idh/MocA_oxidrdct_glycsds"/>
</dbReference>
<proteinExistence type="predicted"/>
<evidence type="ECO:0000313" key="4">
    <source>
        <dbReference type="Proteomes" id="UP000198226"/>
    </source>
</evidence>
<dbReference type="PANTHER" id="PTHR43818:SF11">
    <property type="entry name" value="BCDNA.GH03377"/>
    <property type="match status" value="1"/>
</dbReference>
<keyword evidence="1" id="KW-0560">Oxidoreductase</keyword>
<evidence type="ECO:0000313" key="3">
    <source>
        <dbReference type="EMBL" id="SCG58936.1"/>
    </source>
</evidence>
<accession>A0A109IP65</accession>
<dbReference type="SUPFAM" id="SSF55347">
    <property type="entry name" value="Glyceraldehyde-3-phosphate dehydrogenase-like, C-terminal domain"/>
    <property type="match status" value="1"/>
</dbReference>
<dbReference type="InterPro" id="IPR000683">
    <property type="entry name" value="Gfo/Idh/MocA-like_OxRdtase_N"/>
</dbReference>
<dbReference type="Proteomes" id="UP000198226">
    <property type="component" value="Chromosome I"/>
</dbReference>
<reference evidence="4" key="1">
    <citation type="submission" date="2016-06" db="EMBL/GenBank/DDBJ databases">
        <authorList>
            <person name="Varghese N."/>
            <person name="Submissions Spin"/>
        </authorList>
    </citation>
    <scope>NUCLEOTIDE SEQUENCE [LARGE SCALE GENOMIC DNA]</scope>
    <source>
        <strain evidence="4">DSM 44983</strain>
    </source>
</reference>
<dbReference type="RefSeq" id="WP_067302008.1">
    <property type="nucleotide sequence ID" value="NZ_LRMV01000007.1"/>
</dbReference>
<dbReference type="Gene3D" id="3.30.360.10">
    <property type="entry name" value="Dihydrodipicolinate Reductase, domain 2"/>
    <property type="match status" value="1"/>
</dbReference>
<dbReference type="PANTHER" id="PTHR43818">
    <property type="entry name" value="BCDNA.GH03377"/>
    <property type="match status" value="1"/>
</dbReference>
<name>A0A109IP65_9ACTN</name>
<dbReference type="SUPFAM" id="SSF51735">
    <property type="entry name" value="NAD(P)-binding Rossmann-fold domains"/>
    <property type="match status" value="1"/>
</dbReference>
<dbReference type="Pfam" id="PF01408">
    <property type="entry name" value="GFO_IDH_MocA"/>
    <property type="match status" value="1"/>
</dbReference>
<feature type="domain" description="Gfo/Idh/MocA-like oxidoreductase N-terminal" evidence="2">
    <location>
        <begin position="6"/>
        <end position="121"/>
    </location>
</feature>
<organism evidence="3 4">
    <name type="scientific">Micromonospora rifamycinica</name>
    <dbReference type="NCBI Taxonomy" id="291594"/>
    <lineage>
        <taxon>Bacteria</taxon>
        <taxon>Bacillati</taxon>
        <taxon>Actinomycetota</taxon>
        <taxon>Actinomycetes</taxon>
        <taxon>Micromonosporales</taxon>
        <taxon>Micromonosporaceae</taxon>
        <taxon>Micromonospora</taxon>
    </lineage>
</organism>
<dbReference type="EMBL" id="LT607752">
    <property type="protein sequence ID" value="SCG58936.1"/>
    <property type="molecule type" value="Genomic_DNA"/>
</dbReference>
<dbReference type="Gene3D" id="3.40.50.720">
    <property type="entry name" value="NAD(P)-binding Rossmann-like Domain"/>
    <property type="match status" value="1"/>
</dbReference>
<evidence type="ECO:0000256" key="1">
    <source>
        <dbReference type="ARBA" id="ARBA00023002"/>
    </source>
</evidence>
<keyword evidence="4" id="KW-1185">Reference proteome</keyword>
<dbReference type="GO" id="GO:0016491">
    <property type="term" value="F:oxidoreductase activity"/>
    <property type="evidence" value="ECO:0007669"/>
    <property type="project" value="UniProtKB-KW"/>
</dbReference>
<dbReference type="OrthoDB" id="9815825at2"/>
<sequence>MTTRVRLGLVGCGSHAWMAILPALRFAPIDLVAVCDTDPSRAERVAQAYGASARYTRHQDLLAAEEVDVVAVVGPPGLHHSVGLDVLAAGRHLFVEKPPAMSYRAACELAAAAGDRQVMVGFQKRYARAYQLARQAALGADFGRPSMLRLNYSHVRTAPLLDHLVFMSIHALDLARFFMGDVVAGTVHLSERDGQHVIALTLEHSSGAASMLALSALEPRLQETLELAGDSTLLRVRDLTELTVERAAPLWADADGTTPAMMQSWRPDFTIPTDHNNSLVLQGYAGEMIELADAVLSGRPVGGDIGDAVQAMRLVEALRHAPPGFSRLDLD</sequence>
<dbReference type="GO" id="GO:0000166">
    <property type="term" value="F:nucleotide binding"/>
    <property type="evidence" value="ECO:0007669"/>
    <property type="project" value="InterPro"/>
</dbReference>
<evidence type="ECO:0000259" key="2">
    <source>
        <dbReference type="Pfam" id="PF01408"/>
    </source>
</evidence>
<dbReference type="InterPro" id="IPR036291">
    <property type="entry name" value="NAD(P)-bd_dom_sf"/>
</dbReference>
<dbReference type="AlphaFoldDB" id="A0A109IP65"/>